<dbReference type="Pfam" id="PF00413">
    <property type="entry name" value="Peptidase_M10"/>
    <property type="match status" value="1"/>
</dbReference>
<keyword evidence="12" id="KW-0812">Transmembrane</keyword>
<keyword evidence="2" id="KW-0245">EGF-like domain</keyword>
<comment type="caution">
    <text evidence="10">Lacks conserved residue(s) required for the propagation of feature annotation.</text>
</comment>
<dbReference type="PANTHER" id="PTHR10127:SF875">
    <property type="entry name" value="ZINC METALLOPROTEINASE NAS-28"/>
    <property type="match status" value="1"/>
</dbReference>
<dbReference type="GO" id="GO:0008270">
    <property type="term" value="F:zinc ion binding"/>
    <property type="evidence" value="ECO:0007669"/>
    <property type="project" value="UniProtKB-UniRule"/>
</dbReference>
<accession>A0A1I7XNG4</accession>
<feature type="binding site" evidence="10">
    <location>
        <position position="299"/>
    </location>
    <ligand>
        <name>Zn(2+)</name>
        <dbReference type="ChEBI" id="CHEBI:29105"/>
        <note>catalytic</note>
    </ligand>
</feature>
<keyword evidence="9" id="KW-0325">Glycoprotein</keyword>
<evidence type="ECO:0000256" key="5">
    <source>
        <dbReference type="ARBA" id="ARBA00022801"/>
    </source>
</evidence>
<comment type="similarity">
    <text evidence="1">Belongs to the peptidase M10A family.</text>
</comment>
<evidence type="ECO:0000256" key="8">
    <source>
        <dbReference type="ARBA" id="ARBA00023157"/>
    </source>
</evidence>
<keyword evidence="4 10" id="KW-0479">Metal-binding</keyword>
<evidence type="ECO:0000256" key="1">
    <source>
        <dbReference type="ARBA" id="ARBA00010370"/>
    </source>
</evidence>
<evidence type="ECO:0000256" key="3">
    <source>
        <dbReference type="ARBA" id="ARBA00022670"/>
    </source>
</evidence>
<dbReference type="GO" id="GO:0031012">
    <property type="term" value="C:extracellular matrix"/>
    <property type="evidence" value="ECO:0007669"/>
    <property type="project" value="InterPro"/>
</dbReference>
<keyword evidence="8" id="KW-1015">Disulfide bond</keyword>
<feature type="domain" description="Peptidase M12A" evidence="13">
    <location>
        <begin position="198"/>
        <end position="400"/>
    </location>
</feature>
<dbReference type="WBParaSite" id="Hba_19279">
    <property type="protein sequence ID" value="Hba_19279"/>
    <property type="gene ID" value="Hba_19279"/>
</dbReference>
<dbReference type="PRINTS" id="PR00480">
    <property type="entry name" value="ASTACIN"/>
</dbReference>
<evidence type="ECO:0000259" key="13">
    <source>
        <dbReference type="PROSITE" id="PS51864"/>
    </source>
</evidence>
<feature type="binding site" evidence="10">
    <location>
        <position position="305"/>
    </location>
    <ligand>
        <name>Zn(2+)</name>
        <dbReference type="ChEBI" id="CHEBI:29105"/>
        <note>catalytic</note>
    </ligand>
</feature>
<evidence type="ECO:0000256" key="4">
    <source>
        <dbReference type="ARBA" id="ARBA00022723"/>
    </source>
</evidence>
<dbReference type="Pfam" id="PF01400">
    <property type="entry name" value="Astacin"/>
    <property type="match status" value="1"/>
</dbReference>
<keyword evidence="12" id="KW-1133">Transmembrane helix</keyword>
<comment type="cofactor">
    <cofactor evidence="10 11">
        <name>Zn(2+)</name>
        <dbReference type="ChEBI" id="CHEBI:29105"/>
    </cofactor>
    <text evidence="10 11">Binds 1 zinc ion per subunit.</text>
</comment>
<keyword evidence="6 10" id="KW-0862">Zinc</keyword>
<dbReference type="SUPFAM" id="SSF55486">
    <property type="entry name" value="Metalloproteases ('zincins'), catalytic domain"/>
    <property type="match status" value="2"/>
</dbReference>
<feature type="active site" evidence="10">
    <location>
        <position position="296"/>
    </location>
</feature>
<sequence>MYIPFFLCASDGESSAARLLLFTAMPYQVIFVFISHGISHILGTPLHLNGWFISGYILAAFIQLYNNSNMSFLIYLTVTFSTVFVVKSGNEDEAIKEKLIYRGSEDNFDNRKAVKSILEALNTINQPSRKGGMGYGRTILPPKIDLGPKNNYSSPDITEINKEINEWMFESDMALSPEQAKAILDGQNEADSGDEKSRAKRSCQTNPAAFWSPHIPINYTLDKSLSNDAVSLIRRGVRFWNQNTCLNFQENPNGMHRLRFYRGSGCWSYVGKQSKWASQDISIGDGCNSIGTITHEIGHALGFFHTQSRYDRDNAVYIDFNNIPSSLQYNFAKMTTATENHFEQPYDYGSIMQYSPYAFAQNRNKYTVIAKDTNYQNVLGQRESPAFSDIRMINWLYNCSSFCANTYPPPCRSPGYADPRNCKICKCPRTFAGDYCDQLPTGSAPNCNGAALQAPVGRKVQIRITDPPKNCMEGCPWQAVEINMGQFDLYGMIVDGCPDHLPPSAPNELTELGVIHSFRLMQYHFINLILLLLVGVEAGLFDFISNLASGGSSKKEESRQEPVSDDKAKKYLQNFGYIAPSNSLNMAPGMAADLGDAGSFLKRALLKFQEFAGLKTTGVLDMETKQKMAEPRCGVTDVLAVTSGGAAFKWRKNRLTYSIENFSPDIPKDDVRRAIREAYEVWSAVTPLEFEEVPAGSGGDIKVLESLISAANMMREKFPNVTFYDMASNRNM</sequence>
<dbReference type="PROSITE" id="PS51864">
    <property type="entry name" value="ASTACIN"/>
    <property type="match status" value="1"/>
</dbReference>
<evidence type="ECO:0000256" key="10">
    <source>
        <dbReference type="PROSITE-ProRule" id="PRU01211"/>
    </source>
</evidence>
<evidence type="ECO:0000313" key="14">
    <source>
        <dbReference type="Proteomes" id="UP000095283"/>
    </source>
</evidence>
<evidence type="ECO:0000256" key="6">
    <source>
        <dbReference type="ARBA" id="ARBA00022833"/>
    </source>
</evidence>
<dbReference type="GO" id="GO:0006508">
    <property type="term" value="P:proteolysis"/>
    <property type="evidence" value="ECO:0007669"/>
    <property type="project" value="UniProtKB-KW"/>
</dbReference>
<dbReference type="FunFam" id="3.40.390.10:FF:000028">
    <property type="entry name" value="Zinc metalloproteinase"/>
    <property type="match status" value="1"/>
</dbReference>
<dbReference type="InterPro" id="IPR036365">
    <property type="entry name" value="PGBD-like_sf"/>
</dbReference>
<dbReference type="CDD" id="cd04280">
    <property type="entry name" value="ZnMc_astacin_like"/>
    <property type="match status" value="1"/>
</dbReference>
<dbReference type="GO" id="GO:0004222">
    <property type="term" value="F:metalloendopeptidase activity"/>
    <property type="evidence" value="ECO:0007669"/>
    <property type="project" value="UniProtKB-UniRule"/>
</dbReference>
<keyword evidence="5 10" id="KW-0378">Hydrolase</keyword>
<evidence type="ECO:0000256" key="2">
    <source>
        <dbReference type="ARBA" id="ARBA00022536"/>
    </source>
</evidence>
<dbReference type="EC" id="3.4.24.-" evidence="11"/>
<reference evidence="15" key="1">
    <citation type="submission" date="2016-11" db="UniProtKB">
        <authorList>
            <consortium name="WormBaseParasite"/>
        </authorList>
    </citation>
    <scope>IDENTIFICATION</scope>
</reference>
<evidence type="ECO:0000256" key="11">
    <source>
        <dbReference type="RuleBase" id="RU361183"/>
    </source>
</evidence>
<dbReference type="InterPro" id="IPR024079">
    <property type="entry name" value="MetalloPept_cat_dom_sf"/>
</dbReference>
<dbReference type="SUPFAM" id="SSF47090">
    <property type="entry name" value="PGBD-like"/>
    <property type="match status" value="1"/>
</dbReference>
<dbReference type="Proteomes" id="UP000095283">
    <property type="component" value="Unplaced"/>
</dbReference>
<dbReference type="AlphaFoldDB" id="A0A1I7XNG4"/>
<keyword evidence="7 10" id="KW-0482">Metalloprotease</keyword>
<evidence type="ECO:0000256" key="9">
    <source>
        <dbReference type="ARBA" id="ARBA00023180"/>
    </source>
</evidence>
<evidence type="ECO:0000313" key="15">
    <source>
        <dbReference type="WBParaSite" id="Hba_19279"/>
    </source>
</evidence>
<dbReference type="InterPro" id="IPR001818">
    <property type="entry name" value="Pept_M10_metallopeptidase"/>
</dbReference>
<keyword evidence="14" id="KW-1185">Reference proteome</keyword>
<organism evidence="14 15">
    <name type="scientific">Heterorhabditis bacteriophora</name>
    <name type="common">Entomopathogenic nematode worm</name>
    <dbReference type="NCBI Taxonomy" id="37862"/>
    <lineage>
        <taxon>Eukaryota</taxon>
        <taxon>Metazoa</taxon>
        <taxon>Ecdysozoa</taxon>
        <taxon>Nematoda</taxon>
        <taxon>Chromadorea</taxon>
        <taxon>Rhabditida</taxon>
        <taxon>Rhabditina</taxon>
        <taxon>Rhabditomorpha</taxon>
        <taxon>Strongyloidea</taxon>
        <taxon>Heterorhabditidae</taxon>
        <taxon>Heterorhabditis</taxon>
    </lineage>
</organism>
<evidence type="ECO:0000256" key="12">
    <source>
        <dbReference type="SAM" id="Phobius"/>
    </source>
</evidence>
<dbReference type="InterPro" id="IPR002477">
    <property type="entry name" value="Peptidoglycan-bd-like"/>
</dbReference>
<dbReference type="SMART" id="SM00235">
    <property type="entry name" value="ZnMc"/>
    <property type="match status" value="1"/>
</dbReference>
<feature type="binding site" evidence="10">
    <location>
        <position position="295"/>
    </location>
    <ligand>
        <name>Zn(2+)</name>
        <dbReference type="ChEBI" id="CHEBI:29105"/>
        <note>catalytic</note>
    </ligand>
</feature>
<evidence type="ECO:0000256" key="7">
    <source>
        <dbReference type="ARBA" id="ARBA00023049"/>
    </source>
</evidence>
<proteinExistence type="inferred from homology"/>
<dbReference type="InterPro" id="IPR001506">
    <property type="entry name" value="Peptidase_M12A"/>
</dbReference>
<dbReference type="PANTHER" id="PTHR10127">
    <property type="entry name" value="DISCOIDIN, CUB, EGF, LAMININ , AND ZINC METALLOPROTEASE DOMAIN CONTAINING"/>
    <property type="match status" value="1"/>
</dbReference>
<dbReference type="Pfam" id="PF01471">
    <property type="entry name" value="PG_binding_1"/>
    <property type="match status" value="1"/>
</dbReference>
<dbReference type="GO" id="GO:0018996">
    <property type="term" value="P:molting cycle, collagen and cuticulin-based cuticle"/>
    <property type="evidence" value="ECO:0007669"/>
    <property type="project" value="UniProtKB-ARBA"/>
</dbReference>
<name>A0A1I7XNG4_HETBA</name>
<keyword evidence="12" id="KW-0472">Membrane</keyword>
<dbReference type="Gene3D" id="3.40.390.10">
    <property type="entry name" value="Collagenase (Catalytic Domain)"/>
    <property type="match status" value="2"/>
</dbReference>
<dbReference type="InterPro" id="IPR006026">
    <property type="entry name" value="Peptidase_Metallo"/>
</dbReference>
<protein>
    <recommendedName>
        <fullName evidence="11">Metalloendopeptidase</fullName>
        <ecNumber evidence="11">3.4.24.-</ecNumber>
    </recommendedName>
</protein>
<dbReference type="InterPro" id="IPR034035">
    <property type="entry name" value="Astacin-like_dom"/>
</dbReference>
<feature type="transmembrane region" description="Helical" evidence="12">
    <location>
        <begin position="46"/>
        <end position="66"/>
    </location>
</feature>
<feature type="transmembrane region" description="Helical" evidence="12">
    <location>
        <begin position="15"/>
        <end position="34"/>
    </location>
</feature>
<keyword evidence="3 10" id="KW-0645">Protease</keyword>